<evidence type="ECO:0000256" key="5">
    <source>
        <dbReference type="ARBA" id="ARBA00022737"/>
    </source>
</evidence>
<dbReference type="PANTHER" id="PTHR45624:SF57">
    <property type="entry name" value="MITOCHONDRIAL SUBSTRATE CARRIER FAMILY PROTEIN L"/>
    <property type="match status" value="1"/>
</dbReference>
<evidence type="ECO:0000256" key="3">
    <source>
        <dbReference type="ARBA" id="ARBA00022448"/>
    </source>
</evidence>
<feature type="compositionally biased region" description="Polar residues" evidence="11">
    <location>
        <begin position="1"/>
        <end position="13"/>
    </location>
</feature>
<evidence type="ECO:0000256" key="11">
    <source>
        <dbReference type="SAM" id="MobiDB-lite"/>
    </source>
</evidence>
<evidence type="ECO:0000313" key="14">
    <source>
        <dbReference type="Proteomes" id="UP000268162"/>
    </source>
</evidence>
<dbReference type="InterPro" id="IPR023395">
    <property type="entry name" value="MCP_dom_sf"/>
</dbReference>
<dbReference type="Proteomes" id="UP000268162">
    <property type="component" value="Unassembled WGS sequence"/>
</dbReference>
<sequence length="314" mass="34856">MSSAYDSGCSNSEPVAEPLRPKVTRTPSTTERLHGFIAGVASGITKLAVGHPFDTIKVRLQTEGGFGRFSGPFDCIRSTIRNEGVAALYKGATPPLVGWAVMDSVQLGTLSNIRLYLQNGDRKQKLSVFQHGLAGIGAGLTVSFVATPVELIKMKLQVQYADKATRLYTGPIDCIKKIVHKHSIFGLWHGLLGTMVFRSFFWSMWGGYELYSIQLRKFDLPASTINFVAGGLAASTFWILAFPADVVKNRYMSQPDTQPLRYPNLRSVYKDIYRKEGVRSFFRGFLPAFIRAFPTNASAILVFETAMRLMHEQV</sequence>
<dbReference type="GO" id="GO:0031966">
    <property type="term" value="C:mitochondrial membrane"/>
    <property type="evidence" value="ECO:0007669"/>
    <property type="project" value="UniProtKB-SubCell"/>
</dbReference>
<evidence type="ECO:0000256" key="2">
    <source>
        <dbReference type="ARBA" id="ARBA00006375"/>
    </source>
</evidence>
<evidence type="ECO:0000256" key="4">
    <source>
        <dbReference type="ARBA" id="ARBA00022692"/>
    </source>
</evidence>
<keyword evidence="8 9" id="KW-0472">Membrane</keyword>
<gene>
    <name evidence="13" type="ORF">BJ085DRAFT_13795</name>
</gene>
<evidence type="ECO:0000256" key="12">
    <source>
        <dbReference type="SAM" id="Phobius"/>
    </source>
</evidence>
<accession>A0A4Q0A1T5</accession>
<dbReference type="GO" id="GO:1990575">
    <property type="term" value="P:mitochondrial L-ornithine transmembrane transport"/>
    <property type="evidence" value="ECO:0007669"/>
    <property type="project" value="TreeGrafter"/>
</dbReference>
<dbReference type="Pfam" id="PF00153">
    <property type="entry name" value="Mito_carr"/>
    <property type="match status" value="3"/>
</dbReference>
<comment type="similarity">
    <text evidence="2 10">Belongs to the mitochondrial carrier (TC 2.A.29) family.</text>
</comment>
<feature type="repeat" description="Solcar" evidence="9">
    <location>
        <begin position="221"/>
        <end position="309"/>
    </location>
</feature>
<comment type="subcellular location">
    <subcellularLocation>
        <location evidence="1">Mitochondrion membrane</location>
        <topology evidence="1">Multi-pass membrane protein</topology>
    </subcellularLocation>
</comment>
<keyword evidence="4 9" id="KW-0812">Transmembrane</keyword>
<dbReference type="GO" id="GO:0000064">
    <property type="term" value="F:L-ornithine transmembrane transporter activity"/>
    <property type="evidence" value="ECO:0007669"/>
    <property type="project" value="TreeGrafter"/>
</dbReference>
<evidence type="ECO:0000256" key="1">
    <source>
        <dbReference type="ARBA" id="ARBA00004225"/>
    </source>
</evidence>
<evidence type="ECO:0000256" key="7">
    <source>
        <dbReference type="ARBA" id="ARBA00023128"/>
    </source>
</evidence>
<feature type="region of interest" description="Disordered" evidence="11">
    <location>
        <begin position="1"/>
        <end position="28"/>
    </location>
</feature>
<feature type="transmembrane region" description="Helical" evidence="12">
    <location>
        <begin position="225"/>
        <end position="244"/>
    </location>
</feature>
<dbReference type="PANTHER" id="PTHR45624">
    <property type="entry name" value="MITOCHONDRIAL BASIC AMINO ACIDS TRANSPORTER-RELATED"/>
    <property type="match status" value="1"/>
</dbReference>
<evidence type="ECO:0000256" key="6">
    <source>
        <dbReference type="ARBA" id="ARBA00022989"/>
    </source>
</evidence>
<evidence type="ECO:0000256" key="10">
    <source>
        <dbReference type="RuleBase" id="RU000488"/>
    </source>
</evidence>
<dbReference type="InterPro" id="IPR050567">
    <property type="entry name" value="Mitochondrial_Carrier"/>
</dbReference>
<proteinExistence type="inferred from homology"/>
<evidence type="ECO:0000256" key="9">
    <source>
        <dbReference type="PROSITE-ProRule" id="PRU00282"/>
    </source>
</evidence>
<evidence type="ECO:0000256" key="8">
    <source>
        <dbReference type="ARBA" id="ARBA00023136"/>
    </source>
</evidence>
<protein>
    <submittedName>
        <fullName evidence="13">Mitochondrial carrier domain-containing protein</fullName>
    </submittedName>
</protein>
<dbReference type="SUPFAM" id="SSF103506">
    <property type="entry name" value="Mitochondrial carrier"/>
    <property type="match status" value="1"/>
</dbReference>
<dbReference type="EMBL" id="ML002272">
    <property type="protein sequence ID" value="RKP39431.1"/>
    <property type="molecule type" value="Genomic_DNA"/>
</dbReference>
<organism evidence="13 14">
    <name type="scientific">Dimargaris cristalligena</name>
    <dbReference type="NCBI Taxonomy" id="215637"/>
    <lineage>
        <taxon>Eukaryota</taxon>
        <taxon>Fungi</taxon>
        <taxon>Fungi incertae sedis</taxon>
        <taxon>Zoopagomycota</taxon>
        <taxon>Kickxellomycotina</taxon>
        <taxon>Dimargaritomycetes</taxon>
        <taxon>Dimargaritales</taxon>
        <taxon>Dimargaritaceae</taxon>
        <taxon>Dimargaris</taxon>
    </lineage>
</organism>
<dbReference type="AlphaFoldDB" id="A0A4Q0A1T5"/>
<keyword evidence="14" id="KW-1185">Reference proteome</keyword>
<dbReference type="InterPro" id="IPR018108">
    <property type="entry name" value="MCP_transmembrane"/>
</dbReference>
<feature type="transmembrane region" description="Helical" evidence="12">
    <location>
        <begin position="185"/>
        <end position="205"/>
    </location>
</feature>
<keyword evidence="6 12" id="KW-1133">Transmembrane helix</keyword>
<dbReference type="PROSITE" id="PS50920">
    <property type="entry name" value="SOLCAR"/>
    <property type="match status" value="3"/>
</dbReference>
<keyword evidence="7" id="KW-0496">Mitochondrion</keyword>
<dbReference type="STRING" id="215637.A0A4Q0A1T5"/>
<evidence type="ECO:0000313" key="13">
    <source>
        <dbReference type="EMBL" id="RKP39431.1"/>
    </source>
</evidence>
<dbReference type="Gene3D" id="1.50.40.10">
    <property type="entry name" value="Mitochondrial carrier domain"/>
    <property type="match status" value="1"/>
</dbReference>
<name>A0A4Q0A1T5_9FUNG</name>
<feature type="repeat" description="Solcar" evidence="9">
    <location>
        <begin position="126"/>
        <end position="214"/>
    </location>
</feature>
<keyword evidence="5" id="KW-0677">Repeat</keyword>
<keyword evidence="3 10" id="KW-0813">Transport</keyword>
<reference evidence="14" key="1">
    <citation type="journal article" date="2018" name="Nat. Microbiol.">
        <title>Leveraging single-cell genomics to expand the fungal tree of life.</title>
        <authorList>
            <person name="Ahrendt S.R."/>
            <person name="Quandt C.A."/>
            <person name="Ciobanu D."/>
            <person name="Clum A."/>
            <person name="Salamov A."/>
            <person name="Andreopoulos B."/>
            <person name="Cheng J.F."/>
            <person name="Woyke T."/>
            <person name="Pelin A."/>
            <person name="Henrissat B."/>
            <person name="Reynolds N.K."/>
            <person name="Benny G.L."/>
            <person name="Smith M.E."/>
            <person name="James T.Y."/>
            <person name="Grigoriev I.V."/>
        </authorList>
    </citation>
    <scope>NUCLEOTIDE SEQUENCE [LARGE SCALE GENOMIC DNA]</scope>
    <source>
        <strain evidence="14">RSA 468</strain>
    </source>
</reference>
<feature type="repeat" description="Solcar" evidence="9">
    <location>
        <begin position="30"/>
        <end position="116"/>
    </location>
</feature>